<reference evidence="3" key="5">
    <citation type="journal article" date="2021" name="G3 (Bethesda)">
        <title>Aegilops tauschii genome assembly Aet v5.0 features greater sequence contiguity and improved annotation.</title>
        <authorList>
            <person name="Wang L."/>
            <person name="Zhu T."/>
            <person name="Rodriguez J.C."/>
            <person name="Deal K.R."/>
            <person name="Dubcovsky J."/>
            <person name="McGuire P.E."/>
            <person name="Lux T."/>
            <person name="Spannagl M."/>
            <person name="Mayer K.F.X."/>
            <person name="Baldrich P."/>
            <person name="Meyers B.C."/>
            <person name="Huo N."/>
            <person name="Gu Y.Q."/>
            <person name="Zhou H."/>
            <person name="Devos K.M."/>
            <person name="Bennetzen J.L."/>
            <person name="Unver T."/>
            <person name="Budak H."/>
            <person name="Gulick P.J."/>
            <person name="Galiba G."/>
            <person name="Kalapos B."/>
            <person name="Nelson D.R."/>
            <person name="Li P."/>
            <person name="You F.M."/>
            <person name="Luo M.C."/>
            <person name="Dvorak J."/>
        </authorList>
    </citation>
    <scope>NUCLEOTIDE SEQUENCE [LARGE SCALE GENOMIC DNA]</scope>
    <source>
        <strain evidence="3">cv. AL8/78</strain>
    </source>
</reference>
<feature type="region of interest" description="Disordered" evidence="1">
    <location>
        <begin position="146"/>
        <end position="175"/>
    </location>
</feature>
<dbReference type="EnsemblPlants" id="AET2Gv20553200.1">
    <property type="protein sequence ID" value="AET2Gv20553200.1"/>
    <property type="gene ID" value="AET2Gv20553200"/>
</dbReference>
<dbReference type="InterPro" id="IPR005162">
    <property type="entry name" value="Retrotrans_gag_dom"/>
</dbReference>
<dbReference type="Gramene" id="AET2Gv20553200.1">
    <property type="protein sequence ID" value="AET2Gv20553200.1"/>
    <property type="gene ID" value="AET2Gv20553200"/>
</dbReference>
<dbReference type="CDD" id="cd00303">
    <property type="entry name" value="retropepsin_like"/>
    <property type="match status" value="1"/>
</dbReference>
<evidence type="ECO:0000259" key="2">
    <source>
        <dbReference type="Pfam" id="PF03732"/>
    </source>
</evidence>
<reference evidence="3" key="4">
    <citation type="submission" date="2019-03" db="UniProtKB">
        <authorList>
            <consortium name="EnsemblPlants"/>
        </authorList>
    </citation>
    <scope>IDENTIFICATION</scope>
</reference>
<evidence type="ECO:0000313" key="3">
    <source>
        <dbReference type="EnsemblPlants" id="AET2Gv20553200.1"/>
    </source>
</evidence>
<evidence type="ECO:0000313" key="4">
    <source>
        <dbReference type="Proteomes" id="UP000015105"/>
    </source>
</evidence>
<reference evidence="4" key="2">
    <citation type="journal article" date="2017" name="Nat. Plants">
        <title>The Aegilops tauschii genome reveals multiple impacts of transposons.</title>
        <authorList>
            <person name="Zhao G."/>
            <person name="Zou C."/>
            <person name="Li K."/>
            <person name="Wang K."/>
            <person name="Li T."/>
            <person name="Gao L."/>
            <person name="Zhang X."/>
            <person name="Wang H."/>
            <person name="Yang Z."/>
            <person name="Liu X."/>
            <person name="Jiang W."/>
            <person name="Mao L."/>
            <person name="Kong X."/>
            <person name="Jiao Y."/>
            <person name="Jia J."/>
        </authorList>
    </citation>
    <scope>NUCLEOTIDE SEQUENCE [LARGE SCALE GENOMIC DNA]</scope>
    <source>
        <strain evidence="4">cv. AL8/78</strain>
    </source>
</reference>
<keyword evidence="4" id="KW-1185">Reference proteome</keyword>
<dbReference type="PANTHER" id="PTHR15503">
    <property type="entry name" value="LDOC1 RELATED"/>
    <property type="match status" value="1"/>
</dbReference>
<dbReference type="PANTHER" id="PTHR15503:SF22">
    <property type="entry name" value="TRANSPOSON TY3-I GAG POLYPROTEIN"/>
    <property type="match status" value="1"/>
</dbReference>
<dbReference type="Gene3D" id="2.40.70.10">
    <property type="entry name" value="Acid Proteases"/>
    <property type="match status" value="1"/>
</dbReference>
<feature type="compositionally biased region" description="Low complexity" evidence="1">
    <location>
        <begin position="148"/>
        <end position="161"/>
    </location>
</feature>
<dbReference type="Pfam" id="PF08284">
    <property type="entry name" value="RVP_2"/>
    <property type="match status" value="1"/>
</dbReference>
<sequence length="385" mass="43239">MAILNFTGPAAIWLQSVQRKVAGLAWESFTALLCTRFGRDKHQFLIRQFYAIKQTDSVAEFIERFETLMNHMMSYSELRHPYFFLTRFIEGLRADIRAVVLIQRPPDLDTACSLALLQEEVADGELVKHAAPARSPAPRFVTASTLVAPPSAARPSAPTTSAEDRRGTEAARAGTENNKITALRSFRRARGLCFKCGERWGKEHTCPSTVQMHVVEELLELFATEETRSEVDQDQSTLDEDNLCTISKQAVDRSSGPRVMQLHTWIQGKEMSLLVDSGSSSSFVDLHMAAHLSGVCKLPKACRVKVADGSVLHCDNFIPQCQWSTQRHEFFTDFKLLSLGVYDAILGMDWLKKHSPMQIDWEAQHMSVTTEQGLVDLQAVTKQQH</sequence>
<dbReference type="STRING" id="200361.A0A453BLC1"/>
<dbReference type="AlphaFoldDB" id="A0A453BLC1"/>
<dbReference type="InterPro" id="IPR032567">
    <property type="entry name" value="RTL1-rel"/>
</dbReference>
<reference evidence="4" key="1">
    <citation type="journal article" date="2014" name="Science">
        <title>Ancient hybridizations among the ancestral genomes of bread wheat.</title>
        <authorList>
            <consortium name="International Wheat Genome Sequencing Consortium,"/>
            <person name="Marcussen T."/>
            <person name="Sandve S.R."/>
            <person name="Heier L."/>
            <person name="Spannagl M."/>
            <person name="Pfeifer M."/>
            <person name="Jakobsen K.S."/>
            <person name="Wulff B.B."/>
            <person name="Steuernagel B."/>
            <person name="Mayer K.F."/>
            <person name="Olsen O.A."/>
        </authorList>
    </citation>
    <scope>NUCLEOTIDE SEQUENCE [LARGE SCALE GENOMIC DNA]</scope>
    <source>
        <strain evidence="4">cv. AL8/78</strain>
    </source>
</reference>
<reference evidence="3" key="3">
    <citation type="journal article" date="2017" name="Nature">
        <title>Genome sequence of the progenitor of the wheat D genome Aegilops tauschii.</title>
        <authorList>
            <person name="Luo M.C."/>
            <person name="Gu Y.Q."/>
            <person name="Puiu D."/>
            <person name="Wang H."/>
            <person name="Twardziok S.O."/>
            <person name="Deal K.R."/>
            <person name="Huo N."/>
            <person name="Zhu T."/>
            <person name="Wang L."/>
            <person name="Wang Y."/>
            <person name="McGuire P.E."/>
            <person name="Liu S."/>
            <person name="Long H."/>
            <person name="Ramasamy R.K."/>
            <person name="Rodriguez J.C."/>
            <person name="Van S.L."/>
            <person name="Yuan L."/>
            <person name="Wang Z."/>
            <person name="Xia Z."/>
            <person name="Xiao L."/>
            <person name="Anderson O.D."/>
            <person name="Ouyang S."/>
            <person name="Liang Y."/>
            <person name="Zimin A.V."/>
            <person name="Pertea G."/>
            <person name="Qi P."/>
            <person name="Bennetzen J.L."/>
            <person name="Dai X."/>
            <person name="Dawson M.W."/>
            <person name="Muller H.G."/>
            <person name="Kugler K."/>
            <person name="Rivarola-Duarte L."/>
            <person name="Spannagl M."/>
            <person name="Mayer K.F.X."/>
            <person name="Lu F.H."/>
            <person name="Bevan M.W."/>
            <person name="Leroy P."/>
            <person name="Li P."/>
            <person name="You F.M."/>
            <person name="Sun Q."/>
            <person name="Liu Z."/>
            <person name="Lyons E."/>
            <person name="Wicker T."/>
            <person name="Salzberg S.L."/>
            <person name="Devos K.M."/>
            <person name="Dvorak J."/>
        </authorList>
    </citation>
    <scope>NUCLEOTIDE SEQUENCE [LARGE SCALE GENOMIC DNA]</scope>
    <source>
        <strain evidence="3">cv. AL8/78</strain>
    </source>
</reference>
<dbReference type="Pfam" id="PF03732">
    <property type="entry name" value="Retrotrans_gag"/>
    <property type="match status" value="1"/>
</dbReference>
<name>A0A453BLC1_AEGTS</name>
<dbReference type="InterPro" id="IPR021109">
    <property type="entry name" value="Peptidase_aspartic_dom_sf"/>
</dbReference>
<feature type="domain" description="Retrotransposon gag" evidence="2">
    <location>
        <begin position="2"/>
        <end position="93"/>
    </location>
</feature>
<proteinExistence type="predicted"/>
<protein>
    <recommendedName>
        <fullName evidence="2">Retrotransposon gag domain-containing protein</fullName>
    </recommendedName>
</protein>
<evidence type="ECO:0000256" key="1">
    <source>
        <dbReference type="SAM" id="MobiDB-lite"/>
    </source>
</evidence>
<organism evidence="3 4">
    <name type="scientific">Aegilops tauschii subsp. strangulata</name>
    <name type="common">Goatgrass</name>
    <dbReference type="NCBI Taxonomy" id="200361"/>
    <lineage>
        <taxon>Eukaryota</taxon>
        <taxon>Viridiplantae</taxon>
        <taxon>Streptophyta</taxon>
        <taxon>Embryophyta</taxon>
        <taxon>Tracheophyta</taxon>
        <taxon>Spermatophyta</taxon>
        <taxon>Magnoliopsida</taxon>
        <taxon>Liliopsida</taxon>
        <taxon>Poales</taxon>
        <taxon>Poaceae</taxon>
        <taxon>BOP clade</taxon>
        <taxon>Pooideae</taxon>
        <taxon>Triticodae</taxon>
        <taxon>Triticeae</taxon>
        <taxon>Triticinae</taxon>
        <taxon>Aegilops</taxon>
    </lineage>
</organism>
<accession>A0A453BLC1</accession>
<dbReference type="SUPFAM" id="SSF50630">
    <property type="entry name" value="Acid proteases"/>
    <property type="match status" value="1"/>
</dbReference>
<dbReference type="Proteomes" id="UP000015105">
    <property type="component" value="Chromosome 2D"/>
</dbReference>